<feature type="transmembrane region" description="Helical" evidence="8">
    <location>
        <begin position="59"/>
        <end position="76"/>
    </location>
</feature>
<keyword evidence="7 8" id="KW-0472">Membrane</keyword>
<keyword evidence="5 8" id="KW-0812">Transmembrane</keyword>
<evidence type="ECO:0000313" key="9">
    <source>
        <dbReference type="EMBL" id="ALA66668.1"/>
    </source>
</evidence>
<gene>
    <name evidence="9" type="ORF">CLAC_01775</name>
</gene>
<dbReference type="InterPro" id="IPR000522">
    <property type="entry name" value="ABC_transptr_permease_BtuC"/>
</dbReference>
<evidence type="ECO:0000313" key="10">
    <source>
        <dbReference type="Proteomes" id="UP000058446"/>
    </source>
</evidence>
<comment type="similarity">
    <text evidence="2">Belongs to the binding-protein-dependent transport system permease family. FecCD subfamily.</text>
</comment>
<dbReference type="Gene3D" id="1.10.3470.10">
    <property type="entry name" value="ABC transporter involved in vitamin B12 uptake, BtuC"/>
    <property type="match status" value="1"/>
</dbReference>
<name>A0A0K2GY92_9CORY</name>
<dbReference type="Proteomes" id="UP000058446">
    <property type="component" value="Chromosome"/>
</dbReference>
<organism evidence="9 10">
    <name type="scientific">Corynebacterium lactis RW2-5</name>
    <dbReference type="NCBI Taxonomy" id="1408189"/>
    <lineage>
        <taxon>Bacteria</taxon>
        <taxon>Bacillati</taxon>
        <taxon>Actinomycetota</taxon>
        <taxon>Actinomycetes</taxon>
        <taxon>Mycobacteriales</taxon>
        <taxon>Corynebacteriaceae</taxon>
        <taxon>Corynebacterium</taxon>
    </lineage>
</organism>
<evidence type="ECO:0000256" key="1">
    <source>
        <dbReference type="ARBA" id="ARBA00004651"/>
    </source>
</evidence>
<evidence type="ECO:0000256" key="4">
    <source>
        <dbReference type="ARBA" id="ARBA00022475"/>
    </source>
</evidence>
<dbReference type="AlphaFoldDB" id="A0A0K2GY92"/>
<dbReference type="GO" id="GO:0005886">
    <property type="term" value="C:plasma membrane"/>
    <property type="evidence" value="ECO:0007669"/>
    <property type="project" value="UniProtKB-SubCell"/>
</dbReference>
<proteinExistence type="inferred from homology"/>
<feature type="transmembrane region" description="Helical" evidence="8">
    <location>
        <begin position="88"/>
        <end position="110"/>
    </location>
</feature>
<keyword evidence="6 8" id="KW-1133">Transmembrane helix</keyword>
<dbReference type="Pfam" id="PF01032">
    <property type="entry name" value="FecCD"/>
    <property type="match status" value="1"/>
</dbReference>
<dbReference type="GO" id="GO:0022857">
    <property type="term" value="F:transmembrane transporter activity"/>
    <property type="evidence" value="ECO:0007669"/>
    <property type="project" value="InterPro"/>
</dbReference>
<comment type="subcellular location">
    <subcellularLocation>
        <location evidence="1">Cell membrane</location>
        <topology evidence="1">Multi-pass membrane protein</topology>
    </subcellularLocation>
</comment>
<dbReference type="PANTHER" id="PTHR30472:SF1">
    <property type="entry name" value="FE(3+) DICITRATE TRANSPORT SYSTEM PERMEASE PROTEIN FECC-RELATED"/>
    <property type="match status" value="1"/>
</dbReference>
<keyword evidence="3" id="KW-0813">Transport</keyword>
<keyword evidence="10" id="KW-1185">Reference proteome</keyword>
<dbReference type="STRING" id="1408189.CLAC_01775"/>
<accession>A0A0K2GY92</accession>
<dbReference type="CDD" id="cd06550">
    <property type="entry name" value="TM_ABC_iron-siderophores_like"/>
    <property type="match status" value="1"/>
</dbReference>
<feature type="transmembrane region" description="Helical" evidence="8">
    <location>
        <begin position="232"/>
        <end position="261"/>
    </location>
</feature>
<dbReference type="SUPFAM" id="SSF81345">
    <property type="entry name" value="ABC transporter involved in vitamin B12 uptake, BtuC"/>
    <property type="match status" value="1"/>
</dbReference>
<feature type="transmembrane region" description="Helical" evidence="8">
    <location>
        <begin position="273"/>
        <end position="298"/>
    </location>
</feature>
<dbReference type="KEGG" id="clw:CLAC_01775"/>
<evidence type="ECO:0000256" key="8">
    <source>
        <dbReference type="SAM" id="Phobius"/>
    </source>
</evidence>
<sequence>MALAILLCASTILSVMIGSRPIPTAEVASVFQNLSTVFTHTDALNVNQRIIVELRIPRTLLGLVAGAALGISGALIQGHTRNPLADTGILGINYGAALAVVISFSLFSVTSAWATSLWAFIGAIIATMAVFGLASVGGGFSTPLTLVLGGAALSAVLSAIISGIILTNDASLDHMRFWTIGSIAGRDLSVFLGVLPFIAVGIIAACATAPQLNLLNLGDDIAAGLGVNTQRARLVGMALIALLAGAATAAAGPITFIGLTVPHIVRAFTGPDYRWIIPFSALSGAIMLLTADIVGRIIARPGELQVGIVLAFVGAPFFMALVYRRRMVSIS</sequence>
<protein>
    <submittedName>
        <fullName evidence="9">Iron ABC transporter permease</fullName>
    </submittedName>
</protein>
<dbReference type="PANTHER" id="PTHR30472">
    <property type="entry name" value="FERRIC ENTEROBACTIN TRANSPORT SYSTEM PERMEASE PROTEIN"/>
    <property type="match status" value="1"/>
</dbReference>
<evidence type="ECO:0000256" key="6">
    <source>
        <dbReference type="ARBA" id="ARBA00022989"/>
    </source>
</evidence>
<feature type="transmembrane region" description="Helical" evidence="8">
    <location>
        <begin position="304"/>
        <end position="323"/>
    </location>
</feature>
<keyword evidence="4" id="KW-1003">Cell membrane</keyword>
<dbReference type="EMBL" id="CP006841">
    <property type="protein sequence ID" value="ALA66668.1"/>
    <property type="molecule type" value="Genomic_DNA"/>
</dbReference>
<feature type="transmembrane region" description="Helical" evidence="8">
    <location>
        <begin position="117"/>
        <end position="140"/>
    </location>
</feature>
<dbReference type="InterPro" id="IPR037294">
    <property type="entry name" value="ABC_BtuC-like"/>
</dbReference>
<reference evidence="9 10" key="1">
    <citation type="submission" date="2013-10" db="EMBL/GenBank/DDBJ databases">
        <title>Complete genome sequence of Corynebacterium lactis DSM 45799(T), isolated from raw cow milk.</title>
        <authorList>
            <person name="Ruckert C."/>
            <person name="Albersmeier A."/>
            <person name="Lipski A."/>
            <person name="Kalinowski J."/>
        </authorList>
    </citation>
    <scope>NUCLEOTIDE SEQUENCE [LARGE SCALE GENOMIC DNA]</scope>
    <source>
        <strain evidence="9 10">RW2-5</strain>
    </source>
</reference>
<evidence type="ECO:0000256" key="5">
    <source>
        <dbReference type="ARBA" id="ARBA00022692"/>
    </source>
</evidence>
<evidence type="ECO:0000256" key="7">
    <source>
        <dbReference type="ARBA" id="ARBA00023136"/>
    </source>
</evidence>
<feature type="transmembrane region" description="Helical" evidence="8">
    <location>
        <begin position="146"/>
        <end position="167"/>
    </location>
</feature>
<evidence type="ECO:0000256" key="3">
    <source>
        <dbReference type="ARBA" id="ARBA00022448"/>
    </source>
</evidence>
<feature type="transmembrane region" description="Helical" evidence="8">
    <location>
        <begin position="188"/>
        <end position="212"/>
    </location>
</feature>
<dbReference type="FunFam" id="1.10.3470.10:FF:000001">
    <property type="entry name" value="Vitamin B12 ABC transporter permease BtuC"/>
    <property type="match status" value="1"/>
</dbReference>
<evidence type="ECO:0000256" key="2">
    <source>
        <dbReference type="ARBA" id="ARBA00007935"/>
    </source>
</evidence>
<dbReference type="GO" id="GO:0033214">
    <property type="term" value="P:siderophore-iron import into cell"/>
    <property type="evidence" value="ECO:0007669"/>
    <property type="project" value="TreeGrafter"/>
</dbReference>
<dbReference type="PATRIC" id="fig|1408189.4.peg.352"/>